<keyword evidence="1" id="KW-0812">Transmembrane</keyword>
<comment type="caution">
    <text evidence="2">The sequence shown here is derived from an EMBL/GenBank/DDBJ whole genome shotgun (WGS) entry which is preliminary data.</text>
</comment>
<evidence type="ECO:0008006" key="4">
    <source>
        <dbReference type="Google" id="ProtNLM"/>
    </source>
</evidence>
<evidence type="ECO:0000313" key="2">
    <source>
        <dbReference type="EMBL" id="GAA4903569.1"/>
    </source>
</evidence>
<proteinExistence type="predicted"/>
<dbReference type="Gene3D" id="3.40.50.1110">
    <property type="entry name" value="SGNH hydrolase"/>
    <property type="match status" value="1"/>
</dbReference>
<organism evidence="2 3">
    <name type="scientific">Mucilaginibacter defluvii</name>
    <dbReference type="NCBI Taxonomy" id="1196019"/>
    <lineage>
        <taxon>Bacteria</taxon>
        <taxon>Pseudomonadati</taxon>
        <taxon>Bacteroidota</taxon>
        <taxon>Sphingobacteriia</taxon>
        <taxon>Sphingobacteriales</taxon>
        <taxon>Sphingobacteriaceae</taxon>
        <taxon>Mucilaginibacter</taxon>
    </lineage>
</organism>
<accession>A0ABP9FIT3</accession>
<reference evidence="3" key="1">
    <citation type="journal article" date="2019" name="Int. J. Syst. Evol. Microbiol.">
        <title>The Global Catalogue of Microorganisms (GCM) 10K type strain sequencing project: providing services to taxonomists for standard genome sequencing and annotation.</title>
        <authorList>
            <consortium name="The Broad Institute Genomics Platform"/>
            <consortium name="The Broad Institute Genome Sequencing Center for Infectious Disease"/>
            <person name="Wu L."/>
            <person name="Ma J."/>
        </authorList>
    </citation>
    <scope>NUCLEOTIDE SEQUENCE [LARGE SCALE GENOMIC DNA]</scope>
    <source>
        <strain evidence="3">JCM 18283</strain>
    </source>
</reference>
<evidence type="ECO:0000313" key="3">
    <source>
        <dbReference type="Proteomes" id="UP001501436"/>
    </source>
</evidence>
<keyword evidence="1" id="KW-0472">Membrane</keyword>
<evidence type="ECO:0000256" key="1">
    <source>
        <dbReference type="SAM" id="Phobius"/>
    </source>
</evidence>
<keyword evidence="1" id="KW-1133">Transmembrane helix</keyword>
<gene>
    <name evidence="2" type="ORF">GCM10023313_02640</name>
</gene>
<dbReference type="EMBL" id="BAABJI010000001">
    <property type="protein sequence ID" value="GAA4903569.1"/>
    <property type="molecule type" value="Genomic_DNA"/>
</dbReference>
<protein>
    <recommendedName>
        <fullName evidence="4">GDSL-like lipase/acylhydrolase family protein</fullName>
    </recommendedName>
</protein>
<dbReference type="Proteomes" id="UP001501436">
    <property type="component" value="Unassembled WGS sequence"/>
</dbReference>
<feature type="transmembrane region" description="Helical" evidence="1">
    <location>
        <begin position="9"/>
        <end position="29"/>
    </location>
</feature>
<dbReference type="SUPFAM" id="SSF52266">
    <property type="entry name" value="SGNH hydrolase"/>
    <property type="match status" value="1"/>
</dbReference>
<name>A0ABP9FIT3_9SPHI</name>
<dbReference type="RefSeq" id="WP_345329040.1">
    <property type="nucleotide sequence ID" value="NZ_BAABJI010000001.1"/>
</dbReference>
<sequence>MEKKILSRAVIYLVTVVVICELLSFVIPAESVTVQKNMINAVYTRRDKIESLAFGRSHGGSLDYNIWDKPGKNLSMGGQDIASIKYSLDYLSPELPHLQEVLICISYSSLYFDNEALSSGNLNDARKGLYAAIPSYKLISANDYNNMVFGKLFAFIQADYGFRKLVKAVKDKEEKKSSKQVGDILVDTAKMLQSAKVDAFDHSKDKKLALQYNPQIREQYLNYLKEIALELKARKVRCIFYTPPFYNAYTDNYPPKDIEETERVIADLCKQTGTTYYDFSAYRTMADNMTLYSNADHLNLSGKEQFTKAFKEVLRNGKGPADYPGLKIFK</sequence>
<keyword evidence="3" id="KW-1185">Reference proteome</keyword>
<dbReference type="InterPro" id="IPR036514">
    <property type="entry name" value="SGNH_hydro_sf"/>
</dbReference>